<keyword evidence="1" id="KW-1133">Transmembrane helix</keyword>
<feature type="transmembrane region" description="Helical" evidence="1">
    <location>
        <begin position="12"/>
        <end position="39"/>
    </location>
</feature>
<dbReference type="AlphaFoldDB" id="A0AAV6ICI9"/>
<organism evidence="2 3">
    <name type="scientific">Rhododendron griersonianum</name>
    <dbReference type="NCBI Taxonomy" id="479676"/>
    <lineage>
        <taxon>Eukaryota</taxon>
        <taxon>Viridiplantae</taxon>
        <taxon>Streptophyta</taxon>
        <taxon>Embryophyta</taxon>
        <taxon>Tracheophyta</taxon>
        <taxon>Spermatophyta</taxon>
        <taxon>Magnoliopsida</taxon>
        <taxon>eudicotyledons</taxon>
        <taxon>Gunneridae</taxon>
        <taxon>Pentapetalae</taxon>
        <taxon>asterids</taxon>
        <taxon>Ericales</taxon>
        <taxon>Ericaceae</taxon>
        <taxon>Ericoideae</taxon>
        <taxon>Rhodoreae</taxon>
        <taxon>Rhododendron</taxon>
    </lineage>
</organism>
<dbReference type="Proteomes" id="UP000823749">
    <property type="component" value="Chromosome 11"/>
</dbReference>
<dbReference type="EMBL" id="JACTNZ010000011">
    <property type="protein sequence ID" value="KAG5525182.1"/>
    <property type="molecule type" value="Genomic_DNA"/>
</dbReference>
<keyword evidence="1" id="KW-0812">Transmembrane</keyword>
<protein>
    <submittedName>
        <fullName evidence="2">Uncharacterized protein</fullName>
    </submittedName>
</protein>
<proteinExistence type="predicted"/>
<keyword evidence="3" id="KW-1185">Reference proteome</keyword>
<accession>A0AAV6ICI9</accession>
<reference evidence="2" key="1">
    <citation type="submission" date="2020-08" db="EMBL/GenBank/DDBJ databases">
        <title>Plant Genome Project.</title>
        <authorList>
            <person name="Zhang R.-G."/>
        </authorList>
    </citation>
    <scope>NUCLEOTIDE SEQUENCE</scope>
    <source>
        <strain evidence="2">WSP0</strain>
        <tissue evidence="2">Leaf</tissue>
    </source>
</reference>
<gene>
    <name evidence="2" type="ORF">RHGRI_031756</name>
</gene>
<name>A0AAV6ICI9_9ERIC</name>
<comment type="caution">
    <text evidence="2">The sequence shown here is derived from an EMBL/GenBank/DDBJ whole genome shotgun (WGS) entry which is preliminary data.</text>
</comment>
<evidence type="ECO:0000256" key="1">
    <source>
        <dbReference type="SAM" id="Phobius"/>
    </source>
</evidence>
<evidence type="ECO:0000313" key="2">
    <source>
        <dbReference type="EMBL" id="KAG5525182.1"/>
    </source>
</evidence>
<keyword evidence="1" id="KW-0472">Membrane</keyword>
<sequence>MKGFKAMTKSRNLITGMMWITVIIYFKLNLAMMGIQILFTRERRCDERIVQRCGQVGVRIPVLVDDALQGVLVWAHYPDGDLLRVQIVPPREHRQVVVAKDVQLEQFEV</sequence>
<evidence type="ECO:0000313" key="3">
    <source>
        <dbReference type="Proteomes" id="UP000823749"/>
    </source>
</evidence>